<organism evidence="1">
    <name type="scientific">Arundo donax</name>
    <name type="common">Giant reed</name>
    <name type="synonym">Donax arundinaceus</name>
    <dbReference type="NCBI Taxonomy" id="35708"/>
    <lineage>
        <taxon>Eukaryota</taxon>
        <taxon>Viridiplantae</taxon>
        <taxon>Streptophyta</taxon>
        <taxon>Embryophyta</taxon>
        <taxon>Tracheophyta</taxon>
        <taxon>Spermatophyta</taxon>
        <taxon>Magnoliopsida</taxon>
        <taxon>Liliopsida</taxon>
        <taxon>Poales</taxon>
        <taxon>Poaceae</taxon>
        <taxon>PACMAD clade</taxon>
        <taxon>Arundinoideae</taxon>
        <taxon>Arundineae</taxon>
        <taxon>Arundo</taxon>
    </lineage>
</organism>
<dbReference type="AlphaFoldDB" id="A0A0A8XPQ0"/>
<reference evidence="1" key="2">
    <citation type="journal article" date="2015" name="Data Brief">
        <title>Shoot transcriptome of the giant reed, Arundo donax.</title>
        <authorList>
            <person name="Barrero R.A."/>
            <person name="Guerrero F.D."/>
            <person name="Moolhuijzen P."/>
            <person name="Goolsby J.A."/>
            <person name="Tidwell J."/>
            <person name="Bellgard S.E."/>
            <person name="Bellgard M.I."/>
        </authorList>
    </citation>
    <scope>NUCLEOTIDE SEQUENCE</scope>
    <source>
        <tissue evidence="1">Shoot tissue taken approximately 20 cm above the soil surface</tissue>
    </source>
</reference>
<name>A0A0A8XPQ0_ARUDO</name>
<dbReference type="EMBL" id="GBRH01283380">
    <property type="protein sequence ID" value="JAD14515.1"/>
    <property type="molecule type" value="Transcribed_RNA"/>
</dbReference>
<reference evidence="1" key="1">
    <citation type="submission" date="2014-09" db="EMBL/GenBank/DDBJ databases">
        <authorList>
            <person name="Magalhaes I.L.F."/>
            <person name="Oliveira U."/>
            <person name="Santos F.R."/>
            <person name="Vidigal T.H.D.A."/>
            <person name="Brescovit A.D."/>
            <person name="Santos A.J."/>
        </authorList>
    </citation>
    <scope>NUCLEOTIDE SEQUENCE</scope>
    <source>
        <tissue evidence="1">Shoot tissue taken approximately 20 cm above the soil surface</tissue>
    </source>
</reference>
<proteinExistence type="predicted"/>
<sequence>MELTFVVTLHGHSWTTLSGLWATPRDLALFMSITRMDSPDILKHQPCGSRAS</sequence>
<accession>A0A0A8XPQ0</accession>
<evidence type="ECO:0000313" key="1">
    <source>
        <dbReference type="EMBL" id="JAD14515.1"/>
    </source>
</evidence>
<protein>
    <submittedName>
        <fullName evidence="1">Uncharacterized protein</fullName>
    </submittedName>
</protein>